<sequence length="58" mass="6574">MQQVPTVQSWMSGGTILFHTDASIADHILNKYIVKLKNAVKVNFEAPQQHLQSFGEYI</sequence>
<name>A0A9D4GQG5_DREPO</name>
<reference evidence="1" key="2">
    <citation type="submission" date="2020-11" db="EMBL/GenBank/DDBJ databases">
        <authorList>
            <person name="McCartney M.A."/>
            <person name="Auch B."/>
            <person name="Kono T."/>
            <person name="Mallez S."/>
            <person name="Becker A."/>
            <person name="Gohl D.M."/>
            <person name="Silverstein K.A.T."/>
            <person name="Koren S."/>
            <person name="Bechman K.B."/>
            <person name="Herman A."/>
            <person name="Abrahante J.E."/>
            <person name="Garbe J."/>
        </authorList>
    </citation>
    <scope>NUCLEOTIDE SEQUENCE</scope>
    <source>
        <strain evidence="1">Duluth1</strain>
        <tissue evidence="1">Whole animal</tissue>
    </source>
</reference>
<dbReference type="EMBL" id="JAIWYP010000005">
    <property type="protein sequence ID" value="KAH3819656.1"/>
    <property type="molecule type" value="Genomic_DNA"/>
</dbReference>
<organism evidence="1 2">
    <name type="scientific">Dreissena polymorpha</name>
    <name type="common">Zebra mussel</name>
    <name type="synonym">Mytilus polymorpha</name>
    <dbReference type="NCBI Taxonomy" id="45954"/>
    <lineage>
        <taxon>Eukaryota</taxon>
        <taxon>Metazoa</taxon>
        <taxon>Spiralia</taxon>
        <taxon>Lophotrochozoa</taxon>
        <taxon>Mollusca</taxon>
        <taxon>Bivalvia</taxon>
        <taxon>Autobranchia</taxon>
        <taxon>Heteroconchia</taxon>
        <taxon>Euheterodonta</taxon>
        <taxon>Imparidentia</taxon>
        <taxon>Neoheterodontei</taxon>
        <taxon>Myida</taxon>
        <taxon>Dreissenoidea</taxon>
        <taxon>Dreissenidae</taxon>
        <taxon>Dreissena</taxon>
    </lineage>
</organism>
<evidence type="ECO:0000313" key="1">
    <source>
        <dbReference type="EMBL" id="KAH3819656.1"/>
    </source>
</evidence>
<dbReference type="AlphaFoldDB" id="A0A9D4GQG5"/>
<proteinExistence type="predicted"/>
<gene>
    <name evidence="1" type="ORF">DPMN_121398</name>
</gene>
<accession>A0A9D4GQG5</accession>
<protein>
    <submittedName>
        <fullName evidence="1">Uncharacterized protein</fullName>
    </submittedName>
</protein>
<evidence type="ECO:0000313" key="2">
    <source>
        <dbReference type="Proteomes" id="UP000828390"/>
    </source>
</evidence>
<comment type="caution">
    <text evidence="1">The sequence shown here is derived from an EMBL/GenBank/DDBJ whole genome shotgun (WGS) entry which is preliminary data.</text>
</comment>
<reference evidence="1" key="1">
    <citation type="journal article" date="2019" name="bioRxiv">
        <title>The Genome of the Zebra Mussel, Dreissena polymorpha: A Resource for Invasive Species Research.</title>
        <authorList>
            <person name="McCartney M.A."/>
            <person name="Auch B."/>
            <person name="Kono T."/>
            <person name="Mallez S."/>
            <person name="Zhang Y."/>
            <person name="Obille A."/>
            <person name="Becker A."/>
            <person name="Abrahante J.E."/>
            <person name="Garbe J."/>
            <person name="Badalamenti J.P."/>
            <person name="Herman A."/>
            <person name="Mangelson H."/>
            <person name="Liachko I."/>
            <person name="Sullivan S."/>
            <person name="Sone E.D."/>
            <person name="Koren S."/>
            <person name="Silverstein K.A.T."/>
            <person name="Beckman K.B."/>
            <person name="Gohl D.M."/>
        </authorList>
    </citation>
    <scope>NUCLEOTIDE SEQUENCE</scope>
    <source>
        <strain evidence="1">Duluth1</strain>
        <tissue evidence="1">Whole animal</tissue>
    </source>
</reference>
<keyword evidence="2" id="KW-1185">Reference proteome</keyword>
<dbReference type="Proteomes" id="UP000828390">
    <property type="component" value="Unassembled WGS sequence"/>
</dbReference>